<feature type="domain" description="Thioesterase" evidence="3">
    <location>
        <begin position="39"/>
        <end position="116"/>
    </location>
</feature>
<keyword evidence="2" id="KW-0378">Hydrolase</keyword>
<proteinExistence type="inferred from homology"/>
<dbReference type="AlphaFoldDB" id="A0A5M3XGY1"/>
<reference evidence="4 5" key="1">
    <citation type="submission" date="2019-10" db="EMBL/GenBank/DDBJ databases">
        <title>Whole genome shotgun sequence of Acrocarpospora pleiomorpha NBRC 16267.</title>
        <authorList>
            <person name="Ichikawa N."/>
            <person name="Kimura A."/>
            <person name="Kitahashi Y."/>
            <person name="Komaki H."/>
            <person name="Oguchi A."/>
        </authorList>
    </citation>
    <scope>NUCLEOTIDE SEQUENCE [LARGE SCALE GENOMIC DNA]</scope>
    <source>
        <strain evidence="4 5">NBRC 16267</strain>
    </source>
</reference>
<dbReference type="RefSeq" id="WP_155345110.1">
    <property type="nucleotide sequence ID" value="NZ_BAAAHM010000008.1"/>
</dbReference>
<gene>
    <name evidence="4" type="ORF">Aple_029480</name>
</gene>
<organism evidence="4 5">
    <name type="scientific">Acrocarpospora pleiomorpha</name>
    <dbReference type="NCBI Taxonomy" id="90975"/>
    <lineage>
        <taxon>Bacteria</taxon>
        <taxon>Bacillati</taxon>
        <taxon>Actinomycetota</taxon>
        <taxon>Actinomycetes</taxon>
        <taxon>Streptosporangiales</taxon>
        <taxon>Streptosporangiaceae</taxon>
        <taxon>Acrocarpospora</taxon>
    </lineage>
</organism>
<accession>A0A5M3XGY1</accession>
<dbReference type="EMBL" id="BLAF01000014">
    <property type="protein sequence ID" value="GES20052.1"/>
    <property type="molecule type" value="Genomic_DNA"/>
</dbReference>
<dbReference type="SUPFAM" id="SSF54637">
    <property type="entry name" value="Thioesterase/thiol ester dehydrase-isomerase"/>
    <property type="match status" value="1"/>
</dbReference>
<dbReference type="PANTHER" id="PTHR43240:SF5">
    <property type="entry name" value="1,4-DIHYDROXY-2-NAPHTHOYL-COA THIOESTERASE 1"/>
    <property type="match status" value="1"/>
</dbReference>
<keyword evidence="5" id="KW-1185">Reference proteome</keyword>
<dbReference type="InterPro" id="IPR029069">
    <property type="entry name" value="HotDog_dom_sf"/>
</dbReference>
<dbReference type="InterPro" id="IPR006683">
    <property type="entry name" value="Thioestr_dom"/>
</dbReference>
<evidence type="ECO:0000256" key="1">
    <source>
        <dbReference type="ARBA" id="ARBA00008324"/>
    </source>
</evidence>
<evidence type="ECO:0000313" key="5">
    <source>
        <dbReference type="Proteomes" id="UP000377595"/>
    </source>
</evidence>
<dbReference type="GO" id="GO:0061522">
    <property type="term" value="F:1,4-dihydroxy-2-naphthoyl-CoA thioesterase activity"/>
    <property type="evidence" value="ECO:0007669"/>
    <property type="project" value="TreeGrafter"/>
</dbReference>
<comment type="similarity">
    <text evidence="1">Belongs to the thioesterase PaaI family.</text>
</comment>
<evidence type="ECO:0000259" key="3">
    <source>
        <dbReference type="Pfam" id="PF03061"/>
    </source>
</evidence>
<name>A0A5M3XGY1_9ACTN</name>
<dbReference type="Proteomes" id="UP000377595">
    <property type="component" value="Unassembled WGS sequence"/>
</dbReference>
<comment type="caution">
    <text evidence="4">The sequence shown here is derived from an EMBL/GenBank/DDBJ whole genome shotgun (WGS) entry which is preliminary data.</text>
</comment>
<dbReference type="Gene3D" id="3.10.129.10">
    <property type="entry name" value="Hotdog Thioesterase"/>
    <property type="match status" value="1"/>
</dbReference>
<dbReference type="OrthoDB" id="9798208at2"/>
<dbReference type="NCBIfam" id="TIGR00369">
    <property type="entry name" value="unchar_dom_1"/>
    <property type="match status" value="1"/>
</dbReference>
<protein>
    <recommendedName>
        <fullName evidence="3">Thioesterase domain-containing protein</fullName>
    </recommendedName>
</protein>
<evidence type="ECO:0000256" key="2">
    <source>
        <dbReference type="ARBA" id="ARBA00022801"/>
    </source>
</evidence>
<evidence type="ECO:0000313" key="4">
    <source>
        <dbReference type="EMBL" id="GES20052.1"/>
    </source>
</evidence>
<dbReference type="InterPro" id="IPR003736">
    <property type="entry name" value="PAAI_dom"/>
</dbReference>
<dbReference type="PANTHER" id="PTHR43240">
    <property type="entry name" value="1,4-DIHYDROXY-2-NAPHTHOYL-COA THIOESTERASE 1"/>
    <property type="match status" value="1"/>
</dbReference>
<dbReference type="GO" id="GO:0005829">
    <property type="term" value="C:cytosol"/>
    <property type="evidence" value="ECO:0007669"/>
    <property type="project" value="TreeGrafter"/>
</dbReference>
<dbReference type="Pfam" id="PF03061">
    <property type="entry name" value="4HBT"/>
    <property type="match status" value="1"/>
</dbReference>
<sequence>MSMLDEPLLRDRLGIEVLSAAPSRVTARMPVSGNRQPRGLLAGGASCMLAESIASLAATLHAAELGATAVGLELNATHHRSVRDGSVTAVATAIRLGRRVASYHVVITDDAGEQVCTARVTCLIVPETPR</sequence>
<dbReference type="CDD" id="cd03443">
    <property type="entry name" value="PaaI_thioesterase"/>
    <property type="match status" value="1"/>
</dbReference>